<sequence>MVAEPTADPDIKPEPDQSHLYSDAHLYHPDVPDNDYFPGSSGGGYHYGFDIFGLYPPQYNTPSPYPQQYTTLGPYPPQYNTPGLYPLQYTTLSSSSSSMPFEPYFSTPPPGPEEDVGRRKHPQHERQPPQRYTYHQAINFKGFLRF</sequence>
<organism evidence="2 3">
    <name type="scientific">Gossypium stocksii</name>
    <dbReference type="NCBI Taxonomy" id="47602"/>
    <lineage>
        <taxon>Eukaryota</taxon>
        <taxon>Viridiplantae</taxon>
        <taxon>Streptophyta</taxon>
        <taxon>Embryophyta</taxon>
        <taxon>Tracheophyta</taxon>
        <taxon>Spermatophyta</taxon>
        <taxon>Magnoliopsida</taxon>
        <taxon>eudicotyledons</taxon>
        <taxon>Gunneridae</taxon>
        <taxon>Pentapetalae</taxon>
        <taxon>rosids</taxon>
        <taxon>malvids</taxon>
        <taxon>Malvales</taxon>
        <taxon>Malvaceae</taxon>
        <taxon>Malvoideae</taxon>
        <taxon>Gossypium</taxon>
    </lineage>
</organism>
<comment type="caution">
    <text evidence="2">The sequence shown here is derived from an EMBL/GenBank/DDBJ whole genome shotgun (WGS) entry which is preliminary data.</text>
</comment>
<dbReference type="Proteomes" id="UP000828251">
    <property type="component" value="Unassembled WGS sequence"/>
</dbReference>
<dbReference type="AlphaFoldDB" id="A0A9D4AA12"/>
<dbReference type="EMBL" id="JAIQCV010000004">
    <property type="protein sequence ID" value="KAH1106152.1"/>
    <property type="molecule type" value="Genomic_DNA"/>
</dbReference>
<evidence type="ECO:0000313" key="2">
    <source>
        <dbReference type="EMBL" id="KAH1106152.1"/>
    </source>
</evidence>
<accession>A0A9D4AA12</accession>
<gene>
    <name evidence="2" type="ORF">J1N35_009920</name>
</gene>
<feature type="region of interest" description="Disordered" evidence="1">
    <location>
        <begin position="1"/>
        <end position="40"/>
    </location>
</feature>
<reference evidence="2 3" key="1">
    <citation type="journal article" date="2021" name="Plant Biotechnol. J.">
        <title>Multi-omics assisted identification of the key and species-specific regulatory components of drought-tolerant mechanisms in Gossypium stocksii.</title>
        <authorList>
            <person name="Yu D."/>
            <person name="Ke L."/>
            <person name="Zhang D."/>
            <person name="Wu Y."/>
            <person name="Sun Y."/>
            <person name="Mei J."/>
            <person name="Sun J."/>
            <person name="Sun Y."/>
        </authorList>
    </citation>
    <scope>NUCLEOTIDE SEQUENCE [LARGE SCALE GENOMIC DNA]</scope>
    <source>
        <strain evidence="3">cv. E1</strain>
        <tissue evidence="2">Leaf</tissue>
    </source>
</reference>
<evidence type="ECO:0000256" key="1">
    <source>
        <dbReference type="SAM" id="MobiDB-lite"/>
    </source>
</evidence>
<proteinExistence type="predicted"/>
<evidence type="ECO:0000313" key="3">
    <source>
        <dbReference type="Proteomes" id="UP000828251"/>
    </source>
</evidence>
<name>A0A9D4AA12_9ROSI</name>
<keyword evidence="3" id="KW-1185">Reference proteome</keyword>
<feature type="region of interest" description="Disordered" evidence="1">
    <location>
        <begin position="95"/>
        <end position="132"/>
    </location>
</feature>
<protein>
    <submittedName>
        <fullName evidence="2">Uncharacterized protein</fullName>
    </submittedName>
</protein>